<dbReference type="PANTHER" id="PTHR30204:SF69">
    <property type="entry name" value="MERR-FAMILY TRANSCRIPTIONAL REGULATOR"/>
    <property type="match status" value="1"/>
</dbReference>
<dbReference type="InterPro" id="IPR009061">
    <property type="entry name" value="DNA-bd_dom_put_sf"/>
</dbReference>
<dbReference type="CDD" id="cd01107">
    <property type="entry name" value="HTH_BmrR"/>
    <property type="match status" value="1"/>
</dbReference>
<dbReference type="Pfam" id="PF13411">
    <property type="entry name" value="MerR_1"/>
    <property type="match status" value="1"/>
</dbReference>
<keyword evidence="1" id="KW-0678">Repressor</keyword>
<keyword evidence="5" id="KW-0175">Coiled coil</keyword>
<evidence type="ECO:0000313" key="8">
    <source>
        <dbReference type="Proteomes" id="UP001164726"/>
    </source>
</evidence>
<dbReference type="SUPFAM" id="SSF46955">
    <property type="entry name" value="Putative DNA-binding domain"/>
    <property type="match status" value="1"/>
</dbReference>
<dbReference type="Pfam" id="PF06445">
    <property type="entry name" value="GyrI-like"/>
    <property type="match status" value="1"/>
</dbReference>
<organism evidence="7 8">
    <name type="scientific">Fervidibacillus halotolerans</name>
    <dbReference type="NCBI Taxonomy" id="2980027"/>
    <lineage>
        <taxon>Bacteria</taxon>
        <taxon>Bacillati</taxon>
        <taxon>Bacillota</taxon>
        <taxon>Bacilli</taxon>
        <taxon>Bacillales</taxon>
        <taxon>Bacillaceae</taxon>
        <taxon>Fervidibacillus</taxon>
    </lineage>
</organism>
<dbReference type="GO" id="GO:0003700">
    <property type="term" value="F:DNA-binding transcription factor activity"/>
    <property type="evidence" value="ECO:0007669"/>
    <property type="project" value="InterPro"/>
</dbReference>
<evidence type="ECO:0000256" key="1">
    <source>
        <dbReference type="ARBA" id="ARBA00022491"/>
    </source>
</evidence>
<feature type="domain" description="HTH merR-type" evidence="6">
    <location>
        <begin position="4"/>
        <end position="74"/>
    </location>
</feature>
<keyword evidence="2" id="KW-0805">Transcription regulation</keyword>
<accession>A0A9E8RY10</accession>
<dbReference type="InterPro" id="IPR047057">
    <property type="entry name" value="MerR_fam"/>
</dbReference>
<protein>
    <submittedName>
        <fullName evidence="7">MerR family transcriptional regulator</fullName>
    </submittedName>
</protein>
<evidence type="ECO:0000259" key="6">
    <source>
        <dbReference type="PROSITE" id="PS50937"/>
    </source>
</evidence>
<dbReference type="RefSeq" id="WP_275421477.1">
    <property type="nucleotide sequence ID" value="NZ_CP106877.1"/>
</dbReference>
<evidence type="ECO:0000256" key="2">
    <source>
        <dbReference type="ARBA" id="ARBA00023015"/>
    </source>
</evidence>
<keyword evidence="4" id="KW-0804">Transcription</keyword>
<keyword evidence="3" id="KW-0238">DNA-binding</keyword>
<sequence length="280" mass="33215">MKKQFRIGEIAKMFSIPQSTLRYYDEIGLFKPKYIDPENNYRFYTTDQFVHLDTIIFLRKIGFTIQQIQFHMKERNVENTYQLFQEKLDDVRKEMQLIEMAAKKIEHKLKVLEQGMKLTKEKNIVFKTYPKRQVIFLYKDEPLDLNNTYFEDVFMQEIHKGASPHLNEGIFTGDIGLIVDSKSLYQDGPVLYKGIFKLIYDQHSERNIAYIPEGLYACYPHQGPYEQIRNSYQYFLNELVNLGYKQIGDPIEIGIIDESVVENPEQYLTVIEIPIKKISY</sequence>
<name>A0A9E8RY10_9BACI</name>
<feature type="coiled-coil region" evidence="5">
    <location>
        <begin position="74"/>
        <end position="122"/>
    </location>
</feature>
<dbReference type="EMBL" id="CP106877">
    <property type="protein sequence ID" value="WAA13320.1"/>
    <property type="molecule type" value="Genomic_DNA"/>
</dbReference>
<dbReference type="Proteomes" id="UP001164726">
    <property type="component" value="Chromosome"/>
</dbReference>
<evidence type="ECO:0000313" key="7">
    <source>
        <dbReference type="EMBL" id="WAA13320.1"/>
    </source>
</evidence>
<dbReference type="GO" id="GO:0003677">
    <property type="term" value="F:DNA binding"/>
    <property type="evidence" value="ECO:0007669"/>
    <property type="project" value="UniProtKB-KW"/>
</dbReference>
<dbReference type="PANTHER" id="PTHR30204">
    <property type="entry name" value="REDOX-CYCLING DRUG-SENSING TRANSCRIPTIONAL ACTIVATOR SOXR"/>
    <property type="match status" value="1"/>
</dbReference>
<dbReference type="InterPro" id="IPR000551">
    <property type="entry name" value="MerR-type_HTH_dom"/>
</dbReference>
<dbReference type="Gene3D" id="3.20.80.10">
    <property type="entry name" value="Regulatory factor, effector binding domain"/>
    <property type="match status" value="1"/>
</dbReference>
<dbReference type="SUPFAM" id="SSF55136">
    <property type="entry name" value="Probable bacterial effector-binding domain"/>
    <property type="match status" value="1"/>
</dbReference>
<keyword evidence="8" id="KW-1185">Reference proteome</keyword>
<dbReference type="AlphaFoldDB" id="A0A9E8RY10"/>
<evidence type="ECO:0000256" key="4">
    <source>
        <dbReference type="ARBA" id="ARBA00023163"/>
    </source>
</evidence>
<dbReference type="PROSITE" id="PS50937">
    <property type="entry name" value="HTH_MERR_2"/>
    <property type="match status" value="1"/>
</dbReference>
<dbReference type="InterPro" id="IPR029442">
    <property type="entry name" value="GyrI-like"/>
</dbReference>
<dbReference type="InterPro" id="IPR011256">
    <property type="entry name" value="Reg_factor_effector_dom_sf"/>
</dbReference>
<gene>
    <name evidence="7" type="ORF">OE105_04140</name>
</gene>
<proteinExistence type="predicted"/>
<reference evidence="7" key="1">
    <citation type="submission" date="2022-09" db="EMBL/GenBank/DDBJ databases">
        <title>Complete Genomes of Fervidibacillus albus and Fervidibacillus halotolerans isolated from tidal flat sediments.</title>
        <authorList>
            <person name="Kwon K.K."/>
            <person name="Yang S.-H."/>
            <person name="Park M.J."/>
            <person name="Oh H.-M."/>
        </authorList>
    </citation>
    <scope>NUCLEOTIDE SEQUENCE</scope>
    <source>
        <strain evidence="7">MEBiC13594</strain>
    </source>
</reference>
<dbReference type="KEGG" id="fhl:OE105_04140"/>
<evidence type="ECO:0000256" key="5">
    <source>
        <dbReference type="SAM" id="Coils"/>
    </source>
</evidence>
<evidence type="ECO:0000256" key="3">
    <source>
        <dbReference type="ARBA" id="ARBA00023125"/>
    </source>
</evidence>
<dbReference type="SMART" id="SM00422">
    <property type="entry name" value="HTH_MERR"/>
    <property type="match status" value="1"/>
</dbReference>
<dbReference type="Gene3D" id="1.10.1660.10">
    <property type="match status" value="1"/>
</dbReference>